<gene>
    <name evidence="2" type="primary">PmlGA01_070035600</name>
    <name evidence="2" type="ORF">PMLGA01_070035600</name>
</gene>
<organism evidence="2 3">
    <name type="scientific">Plasmodium malariae</name>
    <dbReference type="NCBI Taxonomy" id="5858"/>
    <lineage>
        <taxon>Eukaryota</taxon>
        <taxon>Sar</taxon>
        <taxon>Alveolata</taxon>
        <taxon>Apicomplexa</taxon>
        <taxon>Aconoidasida</taxon>
        <taxon>Haemosporida</taxon>
        <taxon>Plasmodiidae</taxon>
        <taxon>Plasmodium</taxon>
        <taxon>Plasmodium (Plasmodium)</taxon>
    </lineage>
</organism>
<evidence type="ECO:0000313" key="3">
    <source>
        <dbReference type="Proteomes" id="UP000219799"/>
    </source>
</evidence>
<dbReference type="AlphaFoldDB" id="A0A1C3KC72"/>
<reference evidence="2 3" key="1">
    <citation type="submission" date="2016-06" db="EMBL/GenBank/DDBJ databases">
        <authorList>
            <consortium name="Pathogen Informatics"/>
        </authorList>
    </citation>
    <scope>NUCLEOTIDE SEQUENCE [LARGE SCALE GENOMIC DNA]</scope>
    <source>
        <strain evidence="2">PmlGA01</strain>
    </source>
</reference>
<feature type="compositionally biased region" description="Basic and acidic residues" evidence="1">
    <location>
        <begin position="18"/>
        <end position="56"/>
    </location>
</feature>
<feature type="region of interest" description="Disordered" evidence="1">
    <location>
        <begin position="1"/>
        <end position="83"/>
    </location>
</feature>
<dbReference type="VEuPathDB" id="PlasmoDB:PmUG01_07044700"/>
<accession>A0A1C3KC72</accession>
<dbReference type="EMBL" id="LT594495">
    <property type="protein sequence ID" value="SBT71109.1"/>
    <property type="molecule type" value="Genomic_DNA"/>
</dbReference>
<proteinExistence type="predicted"/>
<protein>
    <submittedName>
        <fullName evidence="2">Uncharacterized protein</fullName>
    </submittedName>
</protein>
<dbReference type="Proteomes" id="UP000219799">
    <property type="component" value="Chromosome 7"/>
</dbReference>
<name>A0A1C3KC72_PLAMA</name>
<sequence>MDRNINNAFDILPPPLEKISRERSKNMQKNEKKINKKEEKEEVNEDVKEGLKEKDVFNYGNENKGGNTTPAYTKNMNLGNGLTDGKKNESHLISQKYSNVILNTEEINSIMNENSNFKNLTESKQVINFMNEYLTNPLAAINKYKNDDTIVNFLDTLFQYMSAKSKHIHLNNLAETFTLKKR</sequence>
<evidence type="ECO:0000313" key="2">
    <source>
        <dbReference type="EMBL" id="SBT71109.1"/>
    </source>
</evidence>
<evidence type="ECO:0000256" key="1">
    <source>
        <dbReference type="SAM" id="MobiDB-lite"/>
    </source>
</evidence>
<feature type="compositionally biased region" description="Polar residues" evidence="1">
    <location>
        <begin position="60"/>
        <end position="80"/>
    </location>
</feature>